<dbReference type="AlphaFoldDB" id="A0A7W9HFN9"/>
<organism evidence="1 2">
    <name type="scientific">Saccharothrix ecbatanensis</name>
    <dbReference type="NCBI Taxonomy" id="1105145"/>
    <lineage>
        <taxon>Bacteria</taxon>
        <taxon>Bacillati</taxon>
        <taxon>Actinomycetota</taxon>
        <taxon>Actinomycetes</taxon>
        <taxon>Pseudonocardiales</taxon>
        <taxon>Pseudonocardiaceae</taxon>
        <taxon>Saccharothrix</taxon>
    </lineage>
</organism>
<dbReference type="GO" id="GO:0051537">
    <property type="term" value="F:2 iron, 2 sulfur cluster binding"/>
    <property type="evidence" value="ECO:0007669"/>
    <property type="project" value="InterPro"/>
</dbReference>
<keyword evidence="2" id="KW-1185">Reference proteome</keyword>
<comment type="caution">
    <text evidence="1">The sequence shown here is derived from an EMBL/GenBank/DDBJ whole genome shotgun (WGS) entry which is preliminary data.</text>
</comment>
<protein>
    <submittedName>
        <fullName evidence="1">Nitrite reductase/ring-hydroxylating ferredoxin subunit</fullName>
    </submittedName>
</protein>
<name>A0A7W9HFN9_9PSEU</name>
<gene>
    <name evidence="1" type="ORF">F4560_001148</name>
</gene>
<dbReference type="EMBL" id="JACHMO010000001">
    <property type="protein sequence ID" value="MBB5801380.1"/>
    <property type="molecule type" value="Genomic_DNA"/>
</dbReference>
<evidence type="ECO:0000313" key="2">
    <source>
        <dbReference type="Proteomes" id="UP000552097"/>
    </source>
</evidence>
<evidence type="ECO:0000313" key="1">
    <source>
        <dbReference type="EMBL" id="MBB5801380.1"/>
    </source>
</evidence>
<dbReference type="InterPro" id="IPR036922">
    <property type="entry name" value="Rieske_2Fe-2S_sf"/>
</dbReference>
<accession>A0A7W9HFN9</accession>
<dbReference type="SUPFAM" id="SSF50022">
    <property type="entry name" value="ISP domain"/>
    <property type="match status" value="1"/>
</dbReference>
<reference evidence="1 2" key="1">
    <citation type="submission" date="2020-08" db="EMBL/GenBank/DDBJ databases">
        <title>Sequencing the genomes of 1000 actinobacteria strains.</title>
        <authorList>
            <person name="Klenk H.-P."/>
        </authorList>
    </citation>
    <scope>NUCLEOTIDE SEQUENCE [LARGE SCALE GENOMIC DNA]</scope>
    <source>
        <strain evidence="1 2">DSM 45486</strain>
    </source>
</reference>
<dbReference type="Proteomes" id="UP000552097">
    <property type="component" value="Unassembled WGS sequence"/>
</dbReference>
<proteinExistence type="predicted"/>
<sequence length="48" mass="4899">MDGEILAVGGECSHDGVPLRTGSVLESPAVSAIESHSVRVDGDDIHLA</sequence>